<dbReference type="GO" id="GO:0008608">
    <property type="term" value="P:attachment of spindle microtubules to kinetochore"/>
    <property type="evidence" value="ECO:0007669"/>
    <property type="project" value="UniProtKB-ARBA"/>
</dbReference>
<dbReference type="GO" id="GO:0042327">
    <property type="term" value="P:positive regulation of phosphorylation"/>
    <property type="evidence" value="ECO:0007669"/>
    <property type="project" value="UniProtKB-ARBA"/>
</dbReference>
<evidence type="ECO:0000256" key="1">
    <source>
        <dbReference type="ARBA" id="ARBA00022741"/>
    </source>
</evidence>
<name>A0A0D2VXK5_CAPO3</name>
<evidence type="ECO:0000256" key="7">
    <source>
        <dbReference type="SAM" id="MobiDB-lite"/>
    </source>
</evidence>
<feature type="region of interest" description="Disordered" evidence="7">
    <location>
        <begin position="533"/>
        <end position="567"/>
    </location>
</feature>
<dbReference type="InterPro" id="IPR027417">
    <property type="entry name" value="P-loop_NTPase"/>
</dbReference>
<dbReference type="Gene3D" id="3.40.850.10">
    <property type="entry name" value="Kinesin motor domain"/>
    <property type="match status" value="1"/>
</dbReference>
<dbReference type="FunFam" id="3.40.850.10:FF:000026">
    <property type="entry name" value="Centromere-associated protein E"/>
    <property type="match status" value="1"/>
</dbReference>
<keyword evidence="1 5" id="KW-0547">Nucleotide-binding</keyword>
<dbReference type="GO" id="GO:0008017">
    <property type="term" value="F:microtubule binding"/>
    <property type="evidence" value="ECO:0007669"/>
    <property type="project" value="InterPro"/>
</dbReference>
<feature type="compositionally biased region" description="Low complexity" evidence="7">
    <location>
        <begin position="1750"/>
        <end position="1764"/>
    </location>
</feature>
<evidence type="ECO:0000256" key="2">
    <source>
        <dbReference type="ARBA" id="ARBA00022840"/>
    </source>
</evidence>
<evidence type="ECO:0000313" key="9">
    <source>
        <dbReference type="EMBL" id="KJE96397.1"/>
    </source>
</evidence>
<dbReference type="SUPFAM" id="SSF52540">
    <property type="entry name" value="P-loop containing nucleoside triphosphate hydrolases"/>
    <property type="match status" value="1"/>
</dbReference>
<accession>A0A0D2VXK5</accession>
<dbReference type="GO" id="GO:0000779">
    <property type="term" value="C:condensed chromosome, centromeric region"/>
    <property type="evidence" value="ECO:0007669"/>
    <property type="project" value="UniProtKB-ARBA"/>
</dbReference>
<feature type="binding site" evidence="5">
    <location>
        <begin position="87"/>
        <end position="94"/>
    </location>
    <ligand>
        <name>ATP</name>
        <dbReference type="ChEBI" id="CHEBI:30616"/>
    </ligand>
</feature>
<keyword evidence="3 6" id="KW-0175">Coiled coil</keyword>
<dbReference type="InterPro" id="IPR036961">
    <property type="entry name" value="Kinesin_motor_dom_sf"/>
</dbReference>
<protein>
    <submittedName>
        <fullName evidence="9">Cenpe protein</fullName>
    </submittedName>
</protein>
<dbReference type="GO" id="GO:0140694">
    <property type="term" value="P:membraneless organelle assembly"/>
    <property type="evidence" value="ECO:0007669"/>
    <property type="project" value="UniProtKB-ARBA"/>
</dbReference>
<evidence type="ECO:0000313" key="10">
    <source>
        <dbReference type="Proteomes" id="UP000008743"/>
    </source>
</evidence>
<evidence type="ECO:0000256" key="6">
    <source>
        <dbReference type="SAM" id="Coils"/>
    </source>
</evidence>
<keyword evidence="10" id="KW-1185">Reference proteome</keyword>
<keyword evidence="4 5" id="KW-0505">Motor protein</keyword>
<dbReference type="InParanoid" id="A0A0D2VXK5"/>
<evidence type="ECO:0000259" key="8">
    <source>
        <dbReference type="PROSITE" id="PS50067"/>
    </source>
</evidence>
<feature type="coiled-coil region" evidence="6">
    <location>
        <begin position="803"/>
        <end position="908"/>
    </location>
</feature>
<dbReference type="PROSITE" id="PS00411">
    <property type="entry name" value="KINESIN_MOTOR_1"/>
    <property type="match status" value="1"/>
</dbReference>
<dbReference type="GO" id="GO:0000226">
    <property type="term" value="P:microtubule cytoskeleton organization"/>
    <property type="evidence" value="ECO:0007669"/>
    <property type="project" value="UniProtKB-ARBA"/>
</dbReference>
<dbReference type="GO" id="GO:0007018">
    <property type="term" value="P:microtubule-based movement"/>
    <property type="evidence" value="ECO:0007669"/>
    <property type="project" value="InterPro"/>
</dbReference>
<evidence type="ECO:0000256" key="4">
    <source>
        <dbReference type="ARBA" id="ARBA00023175"/>
    </source>
</evidence>
<dbReference type="PhylomeDB" id="A0A0D2VXK5"/>
<dbReference type="PANTHER" id="PTHR47968:SF75">
    <property type="entry name" value="CENTROMERE-ASSOCIATED PROTEIN E"/>
    <property type="match status" value="1"/>
</dbReference>
<dbReference type="GO" id="GO:0005874">
    <property type="term" value="C:microtubule"/>
    <property type="evidence" value="ECO:0007669"/>
    <property type="project" value="TreeGrafter"/>
</dbReference>
<dbReference type="eggNOG" id="KOG0242">
    <property type="taxonomic scope" value="Eukaryota"/>
</dbReference>
<feature type="region of interest" description="Disordered" evidence="7">
    <location>
        <begin position="1704"/>
        <end position="1764"/>
    </location>
</feature>
<dbReference type="PROSITE" id="PS50067">
    <property type="entry name" value="KINESIN_MOTOR_2"/>
    <property type="match status" value="1"/>
</dbReference>
<dbReference type="InterPro" id="IPR001752">
    <property type="entry name" value="Kinesin_motor_dom"/>
</dbReference>
<dbReference type="Gene3D" id="1.10.287.1490">
    <property type="match status" value="2"/>
</dbReference>
<dbReference type="SMART" id="SM00129">
    <property type="entry name" value="KISc"/>
    <property type="match status" value="1"/>
</dbReference>
<feature type="coiled-coil region" evidence="6">
    <location>
        <begin position="376"/>
        <end position="406"/>
    </location>
</feature>
<gene>
    <name evidence="9" type="ORF">CAOG_006729</name>
</gene>
<feature type="coiled-coil region" evidence="6">
    <location>
        <begin position="948"/>
        <end position="1099"/>
    </location>
</feature>
<dbReference type="Proteomes" id="UP000008743">
    <property type="component" value="Unassembled WGS sequence"/>
</dbReference>
<keyword evidence="2 5" id="KW-0067">ATP-binding</keyword>
<feature type="coiled-coil region" evidence="6">
    <location>
        <begin position="1243"/>
        <end position="1347"/>
    </location>
</feature>
<feature type="coiled-coil region" evidence="6">
    <location>
        <begin position="656"/>
        <end position="761"/>
    </location>
</feature>
<dbReference type="GO" id="GO:0000278">
    <property type="term" value="P:mitotic cell cycle"/>
    <property type="evidence" value="ECO:0007669"/>
    <property type="project" value="UniProtKB-ARBA"/>
</dbReference>
<dbReference type="OrthoDB" id="3176171at2759"/>
<sequence>MDNINVTIRVRPLNSRELNGGQGQTWSLENNSIVQCNASGRPIPSSSYTFDRIFGANSKTRDVYDQVAANIVKSAMDGVNGTIFAYGQTSSGKTHTMKGSPSEPGLLPLAIDHVFTCIQKSQDREFLLRVSYIEIYNEIITDLLKPENTNLKIRENVSGEIFVSDISEEVVVSPNEILKLMERGESSRHVGETNMNEHSSRSHTIFRMIVESRDRVSAANSPERLSMDGAVLVSSLNLVDLAGSERVGHTGAEGVRLKEGGFINKSLLTLGTVIGKLSDGVNESGHIPYRDSKLTRILQPSLGGNARTAIVCTITPATVHCDETISTLKFATRAKTIRNKPVINEVISDEALLKRYRTEISELKRMLTDKRDPQDTPAVTAELAELQNERQKMQETLIEREREKQLQQDKIDKLTRLILVSSTNSIASTVESLDTHARLDETLPFPTKANKSRRETWWAGAKRLDVRSANAAPTAPHPGSATATTAQRVVNESADISFSSASYSRTDDRRVSSIRMSSITAGRSAAQRVSIAPVAHDSQRSQQHAQAKQVRSKQMQPEMPPPEQAQDKVAALEMELHEAREQIRSMEELLEQTNEQLQLQLENSPPANANAADSTQNLAILSRLATLETEKAELVRQHEIQLRTLAENEDFVRNENQALVEILATLEQQVVELQKEKLAFSEAQVMHQQQQQQQQQLQQQHDEQLQQIEMLQKQQQEAAEQLAREFDEKLALAKREHNTQLANAEAQIQSLEQDLAAAASAVPSSEPVSNSAEIDTVTADFEAKIATLQAEHNELHQHMLAEHDQLDQEVQELHLRVQQLETEAAEKDHHAESLMVDLEKQTILQERIELQAEEAERAAAAKLCELEQAQAAALAEVQALASQRQARCEALTQQLAEAQVELASKSMQDQDTNHAAMELAAELETKLSAALVQLTQTGVERDAATTRAAELEQILSKACNDQAELEAQLKQADSEAESHADRMASLVQELETAQAEVALLKEEQQSVQSNLEQALQSQLADAQDKLALAQSTVEELKQQLASVDTAHAALLEEVVTLQEQTAAQADSTSESQEQLKQQLAKAEANLSEVQTALNESVLQKASLQTALDNTKASLQNNKQTVCELQAELELLNGSLASFHDESDTEFARLQAELSGATERANAKEAAVADALARVEQANLDRDRTLAELGELQALMATQSATLVSAEVVESMQRQLARSTAIAAEHESACRDLQGQVFAMRDEIRNKTLELDVLQTEKEQYVAQAVSATQRNEVLEAQLAQAQTLSAELEGRLSDASEDALKLTEQARVAQSSLETAFSDLEETRAQLQSTTADLEALQQDYAACEAALIAQRSAAQSRSADVEAILAEKSQLEALIAKGRTHVEGLTARLNSATQQLQERSSASSSAIDALQADIEGLASKLDQVNAEHATTQEQLHQALDQCEAAVAAEASLRAEQLAQLDALRQVHSTELAGVKADASALLDAAKQQHAEEVAKLQHQAQEALCYADSVQARLELAERDSSEIANAAVVLEKEAIAARQEAATIRQAHTALAARWAEIEKRQQSMVASAVQTDAPRPRNLTASAVFTDAVVDFGCDRSATPAPATHAPSPRGLDYKTSMTSSPTPIPGSAAVGSTVLASTASLCSPSSSQSQPVALTSSSLASKAELPGNVRRPVSLLNRSAAAPASRAVSASVALEQHARAESKHVRAESKPIEVSSEPVCDPVAAESTADLPTSDVEMSAEVAGWSSPSTSTSTASPAPAANVPVKAALKSASSATGGPKQVKFAETATATTEDNELLVQPLASDKENDQSDQLDSMSSFAASDKSALEADSALHSGFAALLSGSSSASVLDAKCVSSNSTSGSLSHLRSFSTAPSLAVAGTGLLRASNRMRPLVASSRKSTAIVAGDVNLDMTVSDGRAPLPAATATPAAAASFGLPATPAIEQPGDCAQQ</sequence>
<dbReference type="PANTHER" id="PTHR47968">
    <property type="entry name" value="CENTROMERE PROTEIN E"/>
    <property type="match status" value="1"/>
</dbReference>
<dbReference type="GO" id="GO:0043515">
    <property type="term" value="F:kinetochore binding"/>
    <property type="evidence" value="ECO:0007669"/>
    <property type="project" value="UniProtKB-ARBA"/>
</dbReference>
<dbReference type="GO" id="GO:1901987">
    <property type="term" value="P:regulation of cell cycle phase transition"/>
    <property type="evidence" value="ECO:0007669"/>
    <property type="project" value="UniProtKB-ARBA"/>
</dbReference>
<dbReference type="GO" id="GO:0033044">
    <property type="term" value="P:regulation of chromosome organization"/>
    <property type="evidence" value="ECO:0007669"/>
    <property type="project" value="UniProtKB-ARBA"/>
</dbReference>
<dbReference type="Pfam" id="PF00225">
    <property type="entry name" value="Kinesin"/>
    <property type="match status" value="1"/>
</dbReference>
<dbReference type="GO" id="GO:0005524">
    <property type="term" value="F:ATP binding"/>
    <property type="evidence" value="ECO:0007669"/>
    <property type="project" value="UniProtKB-UniRule"/>
</dbReference>
<dbReference type="GO" id="GO:0003777">
    <property type="term" value="F:microtubule motor activity"/>
    <property type="evidence" value="ECO:0007669"/>
    <property type="project" value="InterPro"/>
</dbReference>
<dbReference type="PRINTS" id="PR00380">
    <property type="entry name" value="KINESINHEAVY"/>
</dbReference>
<dbReference type="STRING" id="595528.A0A0D2VXK5"/>
<evidence type="ECO:0000256" key="3">
    <source>
        <dbReference type="ARBA" id="ARBA00023054"/>
    </source>
</evidence>
<dbReference type="InterPro" id="IPR027640">
    <property type="entry name" value="Kinesin-like_fam"/>
</dbReference>
<dbReference type="EMBL" id="KE346371">
    <property type="protein sequence ID" value="KJE96397.1"/>
    <property type="molecule type" value="Genomic_DNA"/>
</dbReference>
<feature type="domain" description="Kinesin motor" evidence="8">
    <location>
        <begin position="3"/>
        <end position="337"/>
    </location>
</feature>
<dbReference type="FunCoup" id="A0A0D2VXK5">
    <property type="interactions" value="16"/>
</dbReference>
<feature type="coiled-coil region" evidence="6">
    <location>
        <begin position="1408"/>
        <end position="1442"/>
    </location>
</feature>
<dbReference type="InterPro" id="IPR019821">
    <property type="entry name" value="Kinesin_motor_CS"/>
</dbReference>
<proteinExistence type="inferred from homology"/>
<dbReference type="CDD" id="cd01374">
    <property type="entry name" value="KISc_CENP_E"/>
    <property type="match status" value="1"/>
</dbReference>
<feature type="compositionally biased region" description="Basic and acidic residues" evidence="7">
    <location>
        <begin position="1704"/>
        <end position="1715"/>
    </location>
</feature>
<feature type="region of interest" description="Disordered" evidence="7">
    <location>
        <begin position="1601"/>
        <end position="1629"/>
    </location>
</feature>
<dbReference type="SUPFAM" id="SSF57997">
    <property type="entry name" value="Tropomyosin"/>
    <property type="match status" value="1"/>
</dbReference>
<organism evidence="9 10">
    <name type="scientific">Capsaspora owczarzaki (strain ATCC 30864)</name>
    <dbReference type="NCBI Taxonomy" id="595528"/>
    <lineage>
        <taxon>Eukaryota</taxon>
        <taxon>Filasterea</taxon>
        <taxon>Capsaspora</taxon>
    </lineage>
</organism>
<feature type="compositionally biased region" description="Low complexity" evidence="7">
    <location>
        <begin position="1601"/>
        <end position="1612"/>
    </location>
</feature>
<comment type="similarity">
    <text evidence="5">Belongs to the TRAFAC class myosin-kinesin ATPase superfamily. Kinesin family.</text>
</comment>
<reference evidence="10" key="1">
    <citation type="submission" date="2011-02" db="EMBL/GenBank/DDBJ databases">
        <title>The Genome Sequence of Capsaspora owczarzaki ATCC 30864.</title>
        <authorList>
            <person name="Russ C."/>
            <person name="Cuomo C."/>
            <person name="Burger G."/>
            <person name="Gray M.W."/>
            <person name="Holland P.W.H."/>
            <person name="King N."/>
            <person name="Lang F.B.F."/>
            <person name="Roger A.J."/>
            <person name="Ruiz-Trillo I."/>
            <person name="Young S.K."/>
            <person name="Zeng Q."/>
            <person name="Gargeya S."/>
            <person name="Alvarado L."/>
            <person name="Berlin A."/>
            <person name="Chapman S.B."/>
            <person name="Chen Z."/>
            <person name="Freedman E."/>
            <person name="Gellesch M."/>
            <person name="Goldberg J."/>
            <person name="Griggs A."/>
            <person name="Gujja S."/>
            <person name="Heilman E."/>
            <person name="Heiman D."/>
            <person name="Howarth C."/>
            <person name="Mehta T."/>
            <person name="Neiman D."/>
            <person name="Pearson M."/>
            <person name="Roberts A."/>
            <person name="Saif S."/>
            <person name="Shea T."/>
            <person name="Shenoy N."/>
            <person name="Sisk P."/>
            <person name="Stolte C."/>
            <person name="Sykes S."/>
            <person name="White J."/>
            <person name="Yandava C."/>
            <person name="Haas B."/>
            <person name="Nusbaum C."/>
            <person name="Birren B."/>
        </authorList>
    </citation>
    <scope>NUCLEOTIDE SEQUENCE</scope>
    <source>
        <strain evidence="10">ATCC 30864</strain>
    </source>
</reference>
<evidence type="ECO:0000256" key="5">
    <source>
        <dbReference type="PROSITE-ProRule" id="PRU00283"/>
    </source>
</evidence>